<organism evidence="2 3">
    <name type="scientific">Pseudorhodobacter antarcticus</name>
    <dbReference type="NCBI Taxonomy" id="1077947"/>
    <lineage>
        <taxon>Bacteria</taxon>
        <taxon>Pseudomonadati</taxon>
        <taxon>Pseudomonadota</taxon>
        <taxon>Alphaproteobacteria</taxon>
        <taxon>Rhodobacterales</taxon>
        <taxon>Paracoccaceae</taxon>
        <taxon>Pseudorhodobacter</taxon>
    </lineage>
</organism>
<protein>
    <submittedName>
        <fullName evidence="2">Nidogen-like</fullName>
    </submittedName>
</protein>
<keyword evidence="3" id="KW-1185">Reference proteome</keyword>
<dbReference type="Proteomes" id="UP000183002">
    <property type="component" value="Unassembled WGS sequence"/>
</dbReference>
<dbReference type="EMBL" id="FOCO01000009">
    <property type="protein sequence ID" value="SEN21055.1"/>
    <property type="molecule type" value="Genomic_DNA"/>
</dbReference>
<name>A0A1H8ENJ4_9RHOB</name>
<reference evidence="2 3" key="1">
    <citation type="submission" date="2016-10" db="EMBL/GenBank/DDBJ databases">
        <authorList>
            <person name="de Groot N.N."/>
        </authorList>
    </citation>
    <scope>NUCLEOTIDE SEQUENCE [LARGE SCALE GENOMIC DNA]</scope>
    <source>
        <strain evidence="2 3">CGMCC 1.10836</strain>
    </source>
</reference>
<dbReference type="OrthoDB" id="6305173at2"/>
<dbReference type="STRING" id="1077947.SAMN05216227_100952"/>
<evidence type="ECO:0000313" key="2">
    <source>
        <dbReference type="EMBL" id="SEN21055.1"/>
    </source>
</evidence>
<dbReference type="InterPro" id="IPR028992">
    <property type="entry name" value="Hedgehog/Intein_dom"/>
</dbReference>
<dbReference type="InterPro" id="IPR036844">
    <property type="entry name" value="Hint_dom_sf"/>
</dbReference>
<feature type="domain" description="Hedgehog/Intein (Hint)" evidence="1">
    <location>
        <begin position="93"/>
        <end position="231"/>
    </location>
</feature>
<accession>A0A1H8ENJ4</accession>
<evidence type="ECO:0000259" key="1">
    <source>
        <dbReference type="Pfam" id="PF13403"/>
    </source>
</evidence>
<dbReference type="Gene3D" id="2.170.16.10">
    <property type="entry name" value="Hedgehog/Intein (Hint) domain"/>
    <property type="match status" value="1"/>
</dbReference>
<dbReference type="Pfam" id="PF13403">
    <property type="entry name" value="Hint_2"/>
    <property type="match status" value="1"/>
</dbReference>
<proteinExistence type="predicted"/>
<evidence type="ECO:0000313" key="3">
    <source>
        <dbReference type="Proteomes" id="UP000183002"/>
    </source>
</evidence>
<dbReference type="AlphaFoldDB" id="A0A1H8ENJ4"/>
<sequence>MRPYSGSGTNTFQLVLEHTGNGNFEIDFIYQQVQWTNGFAGVAQTGMTNGGAIDYVIPGSGNAAALTNFPNAVLDPNDPNGIWSTRFLNGNPVCFVAGTQIATPTGPRAVESLKAGDWVETLDDGPQPLIWAGGGSVIAADAARPVCISAGVLGNDADLWVSGQHLMLLSGADCELLFGEAEVLVAAKHLLGLAGVFQAVGVCKVSYHHLLLSRHQLVIANGTAAETLFPGPQVIEALPHRAATDLTKILQADARVTHLHATAARRILTAHEARVLLARRHAQHATPPAISRPARLCA</sequence>
<dbReference type="SUPFAM" id="SSF51294">
    <property type="entry name" value="Hedgehog/intein (Hint) domain"/>
    <property type="match status" value="1"/>
</dbReference>
<gene>
    <name evidence="2" type="ORF">SAMN05216227_100952</name>
</gene>